<organism evidence="4 5">
    <name type="scientific">Panicum virgatum</name>
    <name type="common">Blackwell switchgrass</name>
    <dbReference type="NCBI Taxonomy" id="38727"/>
    <lineage>
        <taxon>Eukaryota</taxon>
        <taxon>Viridiplantae</taxon>
        <taxon>Streptophyta</taxon>
        <taxon>Embryophyta</taxon>
        <taxon>Tracheophyta</taxon>
        <taxon>Spermatophyta</taxon>
        <taxon>Magnoliopsida</taxon>
        <taxon>Liliopsida</taxon>
        <taxon>Poales</taxon>
        <taxon>Poaceae</taxon>
        <taxon>PACMAD clade</taxon>
        <taxon>Panicoideae</taxon>
        <taxon>Panicodae</taxon>
        <taxon>Paniceae</taxon>
        <taxon>Panicinae</taxon>
        <taxon>Panicum</taxon>
        <taxon>Panicum sect. Hiantes</taxon>
    </lineage>
</organism>
<dbReference type="Proteomes" id="UP000823388">
    <property type="component" value="Chromosome 6N"/>
</dbReference>
<evidence type="ECO:0000313" key="5">
    <source>
        <dbReference type="Proteomes" id="UP000823388"/>
    </source>
</evidence>
<proteinExistence type="predicted"/>
<dbReference type="EMBL" id="CM029048">
    <property type="protein sequence ID" value="KAG2580231.1"/>
    <property type="molecule type" value="Genomic_DNA"/>
</dbReference>
<accession>A0A8T0R3Q9</accession>
<dbReference type="PANTHER" id="PTHR31325">
    <property type="entry name" value="OS01G0798800 PROTEIN-RELATED"/>
    <property type="match status" value="1"/>
</dbReference>
<dbReference type="OrthoDB" id="686290at2759"/>
<comment type="caution">
    <text evidence="4">The sequence shown here is derived from an EMBL/GenBank/DDBJ whole genome shotgun (WGS) entry which is preliminary data.</text>
</comment>
<dbReference type="Pfam" id="PF13968">
    <property type="entry name" value="DUF4220"/>
    <property type="match status" value="1"/>
</dbReference>
<keyword evidence="2" id="KW-1133">Transmembrane helix</keyword>
<feature type="transmembrane region" description="Helical" evidence="2">
    <location>
        <begin position="261"/>
        <end position="291"/>
    </location>
</feature>
<protein>
    <recommendedName>
        <fullName evidence="3">DUF4220 domain-containing protein</fullName>
    </recommendedName>
</protein>
<keyword evidence="5" id="KW-1185">Reference proteome</keyword>
<keyword evidence="2" id="KW-0472">Membrane</keyword>
<feature type="region of interest" description="Disordered" evidence="1">
    <location>
        <begin position="103"/>
        <end position="126"/>
    </location>
</feature>
<gene>
    <name evidence="4" type="ORF">PVAP13_6NG325500</name>
</gene>
<dbReference type="Pfam" id="PF04578">
    <property type="entry name" value="DUF594"/>
    <property type="match status" value="1"/>
</dbReference>
<name>A0A8T0R3Q9_PANVG</name>
<feature type="domain" description="DUF4220" evidence="3">
    <location>
        <begin position="1"/>
        <end position="359"/>
    </location>
</feature>
<dbReference type="InterPro" id="IPR007658">
    <property type="entry name" value="DUF594"/>
</dbReference>
<dbReference type="AlphaFoldDB" id="A0A8T0R3Q9"/>
<evidence type="ECO:0000313" key="4">
    <source>
        <dbReference type="EMBL" id="KAG2580231.1"/>
    </source>
</evidence>
<reference evidence="4" key="1">
    <citation type="submission" date="2020-05" db="EMBL/GenBank/DDBJ databases">
        <title>WGS assembly of Panicum virgatum.</title>
        <authorList>
            <person name="Lovell J.T."/>
            <person name="Jenkins J."/>
            <person name="Shu S."/>
            <person name="Juenger T.E."/>
            <person name="Schmutz J."/>
        </authorList>
    </citation>
    <scope>NUCLEOTIDE SEQUENCE</scope>
    <source>
        <strain evidence="4">AP13</strain>
    </source>
</reference>
<keyword evidence="2" id="KW-0812">Transmembrane</keyword>
<evidence type="ECO:0000259" key="3">
    <source>
        <dbReference type="Pfam" id="PF13968"/>
    </source>
</evidence>
<dbReference type="InterPro" id="IPR025315">
    <property type="entry name" value="DUF4220"/>
</dbReference>
<sequence length="705" mass="77154">MPFWAPFVLVHLGGQSSITAFSMQDNELWGRHLLGLVTQVALAGYVVSKSSLSDGRLLAAMVLMFLSGCVKYAERTLCLYLASPAKRRDHSLGSMSFVLQQHRSSRVERRSSSRNPGAAGVDRRGYSSDLTELAGERLRRRFDRMLNAHSGSGPEEKGSLLDIGSDVHPVMSVDAPLNDLSTVVCAESDIIPQLHEQYRRREGRSSKAYGYVAERLVPFYQDLYTKKPLSHLRQRFLLDYACSCSPDAEDHGCMLNNVRCLVTLTLVALLVPVLYFSTLPTPIALALFVATDKGGGLRAYSRADVVVSYILLAGAVALDVSSAFISFSDCMRETTDGDVNLHLASRAEWSEKLAQYNMFGQHAAAEDDASAAQGTAGSVLRRWIEKPLKACGVQALDVTRIALPGDLKELVLDKLLDLGAGGQQDWNFASTGGLLALQKWAGNHRDSASARPGTAALHRSIDAAMDFQTSVLIWHMATDICYYEGCTQSSSSPDMKGKKRMCREVSNYIMYLVFKCGVMLKTNSQLLHRKAHGELEEAKKVRNLSGVAHEGNPARMVFQVWKQTGSGMDPLLAFNHLMDGLGGRVVMENEELLKAGKNVHGGGPAEAVALPQGSSGQQPTAHMQLLQSTYEDLDSAVTNRACEVAQELIAIQEDECWELITAVWLEMLFFVAPRCGGAFHSQHLSTGGEFITHVLLLMYVGIFAL</sequence>
<feature type="transmembrane region" description="Helical" evidence="2">
    <location>
        <begin position="303"/>
        <end position="325"/>
    </location>
</feature>
<evidence type="ECO:0000256" key="2">
    <source>
        <dbReference type="SAM" id="Phobius"/>
    </source>
</evidence>
<evidence type="ECO:0000256" key="1">
    <source>
        <dbReference type="SAM" id="MobiDB-lite"/>
    </source>
</evidence>